<gene>
    <name evidence="1" type="ORF">S12H4_19605</name>
</gene>
<name>X1T0A7_9ZZZZ</name>
<organism evidence="1">
    <name type="scientific">marine sediment metagenome</name>
    <dbReference type="NCBI Taxonomy" id="412755"/>
    <lineage>
        <taxon>unclassified sequences</taxon>
        <taxon>metagenomes</taxon>
        <taxon>ecological metagenomes</taxon>
    </lineage>
</organism>
<dbReference type="AlphaFoldDB" id="X1T0A7"/>
<protein>
    <submittedName>
        <fullName evidence="1">Uncharacterized protein</fullName>
    </submittedName>
</protein>
<comment type="caution">
    <text evidence="1">The sequence shown here is derived from an EMBL/GenBank/DDBJ whole genome shotgun (WGS) entry which is preliminary data.</text>
</comment>
<sequence length="60" mass="7057">MTTDKSMIHIYISLKLADKLDDYRFSERINSKSLSVQKLIFNALKDLNYITPDSIEQDYI</sequence>
<proteinExistence type="predicted"/>
<reference evidence="1" key="1">
    <citation type="journal article" date="2014" name="Front. Microbiol.">
        <title>High frequency of phylogenetically diverse reductive dehalogenase-homologous genes in deep subseafloor sedimentary metagenomes.</title>
        <authorList>
            <person name="Kawai M."/>
            <person name="Futagami T."/>
            <person name="Toyoda A."/>
            <person name="Takaki Y."/>
            <person name="Nishi S."/>
            <person name="Hori S."/>
            <person name="Arai W."/>
            <person name="Tsubouchi T."/>
            <person name="Morono Y."/>
            <person name="Uchiyama I."/>
            <person name="Ito T."/>
            <person name="Fujiyama A."/>
            <person name="Inagaki F."/>
            <person name="Takami H."/>
        </authorList>
    </citation>
    <scope>NUCLEOTIDE SEQUENCE</scope>
    <source>
        <strain evidence="1">Expedition CK06-06</strain>
    </source>
</reference>
<dbReference type="EMBL" id="BARW01009821">
    <property type="protein sequence ID" value="GAI84841.1"/>
    <property type="molecule type" value="Genomic_DNA"/>
</dbReference>
<evidence type="ECO:0000313" key="1">
    <source>
        <dbReference type="EMBL" id="GAI84841.1"/>
    </source>
</evidence>
<accession>X1T0A7</accession>